<evidence type="ECO:0000313" key="3">
    <source>
        <dbReference type="Proteomes" id="UP001500467"/>
    </source>
</evidence>
<dbReference type="InterPro" id="IPR000835">
    <property type="entry name" value="HTH_MarR-typ"/>
</dbReference>
<dbReference type="PANTHER" id="PTHR33164:SF95">
    <property type="entry name" value="TRANSCRIPTIONAL REGULATOR"/>
    <property type="match status" value="1"/>
</dbReference>
<sequence>MANGKRAVVADDELPIPQELLDAPGYVARRLYQAYLAAWVRMVDASITGPQFAVLVAVDDYPGEDQGSLAHVAALDRSTMADVVRRLEVRGLIARETAENDARRKLLYLTDEGREQLEGVNRRARDLDEKLVEGNDVTVTKQWLAELNALAEHWESLVED</sequence>
<proteinExistence type="predicted"/>
<reference evidence="2 3" key="1">
    <citation type="journal article" date="2019" name="Int. J. Syst. Evol. Microbiol.">
        <title>The Global Catalogue of Microorganisms (GCM) 10K type strain sequencing project: providing services to taxonomists for standard genome sequencing and annotation.</title>
        <authorList>
            <consortium name="The Broad Institute Genomics Platform"/>
            <consortium name="The Broad Institute Genome Sequencing Center for Infectious Disease"/>
            <person name="Wu L."/>
            <person name="Ma J."/>
        </authorList>
    </citation>
    <scope>NUCLEOTIDE SEQUENCE [LARGE SCALE GENOMIC DNA]</scope>
    <source>
        <strain evidence="2 3">JCM 13022</strain>
    </source>
</reference>
<dbReference type="SUPFAM" id="SSF46785">
    <property type="entry name" value="Winged helix' DNA-binding domain"/>
    <property type="match status" value="1"/>
</dbReference>
<dbReference type="SMART" id="SM00347">
    <property type="entry name" value="HTH_MARR"/>
    <property type="match status" value="1"/>
</dbReference>
<protein>
    <recommendedName>
        <fullName evidence="1">HTH marR-type domain-containing protein</fullName>
    </recommendedName>
</protein>
<dbReference type="PANTHER" id="PTHR33164">
    <property type="entry name" value="TRANSCRIPTIONAL REGULATOR, MARR FAMILY"/>
    <property type="match status" value="1"/>
</dbReference>
<dbReference type="Gene3D" id="1.10.10.10">
    <property type="entry name" value="Winged helix-like DNA-binding domain superfamily/Winged helix DNA-binding domain"/>
    <property type="match status" value="1"/>
</dbReference>
<feature type="domain" description="HTH marR-type" evidence="1">
    <location>
        <begin position="17"/>
        <end position="159"/>
    </location>
</feature>
<gene>
    <name evidence="2" type="ORF">GCM10009675_42370</name>
</gene>
<dbReference type="InterPro" id="IPR036390">
    <property type="entry name" value="WH_DNA-bd_sf"/>
</dbReference>
<dbReference type="PROSITE" id="PS50995">
    <property type="entry name" value="HTH_MARR_2"/>
    <property type="match status" value="1"/>
</dbReference>
<evidence type="ECO:0000259" key="1">
    <source>
        <dbReference type="PROSITE" id="PS50995"/>
    </source>
</evidence>
<organism evidence="2 3">
    <name type="scientific">Prauserella alba</name>
    <dbReference type="NCBI Taxonomy" id="176898"/>
    <lineage>
        <taxon>Bacteria</taxon>
        <taxon>Bacillati</taxon>
        <taxon>Actinomycetota</taxon>
        <taxon>Actinomycetes</taxon>
        <taxon>Pseudonocardiales</taxon>
        <taxon>Pseudonocardiaceae</taxon>
        <taxon>Prauserella</taxon>
    </lineage>
</organism>
<dbReference type="InterPro" id="IPR039422">
    <property type="entry name" value="MarR/SlyA-like"/>
</dbReference>
<dbReference type="Proteomes" id="UP001500467">
    <property type="component" value="Unassembled WGS sequence"/>
</dbReference>
<accession>A0ABN1VLL0</accession>
<keyword evidence="3" id="KW-1185">Reference proteome</keyword>
<dbReference type="EMBL" id="BAAALM010000016">
    <property type="protein sequence ID" value="GAA1215702.1"/>
    <property type="molecule type" value="Genomic_DNA"/>
</dbReference>
<name>A0ABN1VLL0_9PSEU</name>
<dbReference type="Pfam" id="PF01047">
    <property type="entry name" value="MarR"/>
    <property type="match status" value="1"/>
</dbReference>
<comment type="caution">
    <text evidence="2">The sequence shown here is derived from an EMBL/GenBank/DDBJ whole genome shotgun (WGS) entry which is preliminary data.</text>
</comment>
<dbReference type="RefSeq" id="WP_253855793.1">
    <property type="nucleotide sequence ID" value="NZ_BAAALM010000016.1"/>
</dbReference>
<dbReference type="InterPro" id="IPR036388">
    <property type="entry name" value="WH-like_DNA-bd_sf"/>
</dbReference>
<evidence type="ECO:0000313" key="2">
    <source>
        <dbReference type="EMBL" id="GAA1215702.1"/>
    </source>
</evidence>